<feature type="compositionally biased region" description="Basic and acidic residues" evidence="1">
    <location>
        <begin position="110"/>
        <end position="123"/>
    </location>
</feature>
<gene>
    <name evidence="2" type="ORF">K4G57_07415</name>
</gene>
<dbReference type="Gene3D" id="3.30.70.240">
    <property type="match status" value="1"/>
</dbReference>
<reference evidence="2 3" key="1">
    <citation type="submission" date="2021-08" db="EMBL/GenBank/DDBJ databases">
        <title>Helicobacter spp. isolated from feces of Anatolian Ground Squirrel (Spermophilus xanthoprymnus) in Turkey.</title>
        <authorList>
            <person name="Aydin F."/>
            <person name="Abay S."/>
            <person name="Kayman T."/>
            <person name="Karakaya E."/>
            <person name="Saticioglu I.B."/>
        </authorList>
    </citation>
    <scope>NUCLEOTIDE SEQUENCE [LARGE SCALE GENOMIC DNA]</scope>
    <source>
        <strain evidence="2 3">Faydin-H70</strain>
    </source>
</reference>
<comment type="caution">
    <text evidence="2">The sequence shown here is derived from an EMBL/GenBank/DDBJ whole genome shotgun (WGS) entry which is preliminary data.</text>
</comment>
<dbReference type="NCBIfam" id="NF041506">
    <property type="entry name" value="VapD"/>
    <property type="match status" value="1"/>
</dbReference>
<protein>
    <submittedName>
        <fullName evidence="2">Vapd</fullName>
    </submittedName>
</protein>
<proteinExistence type="predicted"/>
<sequence>MSYSRKAINFDLSTKALKKHFGENTATAYNSIKQFMLDNGFEHRQYSGYTSIELMRDRQINLLTRRLARKFTWLSSCIQEFDVTDIGEQYSLSHIFKADKIISQTKEISIKESKQETTPKDQKTTQATHKRKNHK</sequence>
<dbReference type="Proteomes" id="UP000700059">
    <property type="component" value="Unassembled WGS sequence"/>
</dbReference>
<feature type="region of interest" description="Disordered" evidence="1">
    <location>
        <begin position="110"/>
        <end position="135"/>
    </location>
</feature>
<dbReference type="RefSeq" id="WP_221532477.1">
    <property type="nucleotide sequence ID" value="NZ_JAIGYP010000010.1"/>
</dbReference>
<organism evidence="2 3">
    <name type="scientific">Helicobacter turcicus</name>
    <dbReference type="NCBI Taxonomy" id="2867412"/>
    <lineage>
        <taxon>Bacteria</taxon>
        <taxon>Pseudomonadati</taxon>
        <taxon>Campylobacterota</taxon>
        <taxon>Epsilonproteobacteria</taxon>
        <taxon>Campylobacterales</taxon>
        <taxon>Helicobacteraceae</taxon>
        <taxon>Helicobacter</taxon>
    </lineage>
</organism>
<name>A0ABS7JPJ0_9HELI</name>
<evidence type="ECO:0000313" key="2">
    <source>
        <dbReference type="EMBL" id="MBX7491285.1"/>
    </source>
</evidence>
<dbReference type="InterPro" id="IPR048135">
    <property type="entry name" value="VapD-like"/>
</dbReference>
<evidence type="ECO:0000313" key="3">
    <source>
        <dbReference type="Proteomes" id="UP000700059"/>
    </source>
</evidence>
<evidence type="ECO:0000256" key="1">
    <source>
        <dbReference type="SAM" id="MobiDB-lite"/>
    </source>
</evidence>
<dbReference type="EMBL" id="JAIGYQ010000010">
    <property type="protein sequence ID" value="MBX7491285.1"/>
    <property type="molecule type" value="Genomic_DNA"/>
</dbReference>
<keyword evidence="3" id="KW-1185">Reference proteome</keyword>
<accession>A0ABS7JPJ0</accession>